<gene>
    <name evidence="1" type="ORF">H4R20_003471</name>
</gene>
<accession>A0A9W8LU12</accession>
<evidence type="ECO:0000313" key="1">
    <source>
        <dbReference type="EMBL" id="KAJ2801945.1"/>
    </source>
</evidence>
<dbReference type="Gene3D" id="3.20.10.10">
    <property type="entry name" value="D-amino Acid Aminotransferase, subunit A, domain 2"/>
    <property type="match status" value="1"/>
</dbReference>
<dbReference type="AlphaFoldDB" id="A0A9W8LU12"/>
<dbReference type="OrthoDB" id="5579142at2759"/>
<evidence type="ECO:0000313" key="2">
    <source>
        <dbReference type="Proteomes" id="UP001140094"/>
    </source>
</evidence>
<comment type="caution">
    <text evidence="1">The sequence shown here is derived from an EMBL/GenBank/DDBJ whole genome shotgun (WGS) entry which is preliminary data.</text>
</comment>
<dbReference type="EMBL" id="JANBUO010000732">
    <property type="protein sequence ID" value="KAJ2801945.1"/>
    <property type="molecule type" value="Genomic_DNA"/>
</dbReference>
<sequence>MQSVERASQRLSAAMDIEADETKGVHFSTKAIVVQTQSEDDLEGTLHTEDIPSVHQLQLTMDNGGTVKRTIICDSMVAYEMQAQPSKSDGRQIYQICGRTIEGKGIFPFAQFTSCVRVAATHMAQNISVYGGDEVTRFSQLGFWSPRIKLLYGRAMAAYAEASRREQADPSMVVDEVFVTAQVTVRPYSLRLTLCAFPFSQMGTCQVRVCKGSRPSSFVKDFQLSNDPLGLTRLITPPISDVVLLDPATKRLSQGLLSNFFATRYTGPPAGRRQADANSPPPRTQLTNYLLISAPLETIERGPLVDQVWAISRRDGIQVSFAGPDLREALAGRWSGAFILSSAYQVLPIDTMHVTDRKNSVVELGVCPLVAHLQEEIMKQQHQTAPQFL</sequence>
<dbReference type="Proteomes" id="UP001140094">
    <property type="component" value="Unassembled WGS sequence"/>
</dbReference>
<name>A0A9W8LU12_9FUNG</name>
<organism evidence="1 2">
    <name type="scientific">Coemansia guatemalensis</name>
    <dbReference type="NCBI Taxonomy" id="2761395"/>
    <lineage>
        <taxon>Eukaryota</taxon>
        <taxon>Fungi</taxon>
        <taxon>Fungi incertae sedis</taxon>
        <taxon>Zoopagomycota</taxon>
        <taxon>Kickxellomycotina</taxon>
        <taxon>Kickxellomycetes</taxon>
        <taxon>Kickxellales</taxon>
        <taxon>Kickxellaceae</taxon>
        <taxon>Coemansia</taxon>
    </lineage>
</organism>
<proteinExistence type="predicted"/>
<reference evidence="1" key="1">
    <citation type="submission" date="2022-07" db="EMBL/GenBank/DDBJ databases">
        <title>Phylogenomic reconstructions and comparative analyses of Kickxellomycotina fungi.</title>
        <authorList>
            <person name="Reynolds N.K."/>
            <person name="Stajich J.E."/>
            <person name="Barry K."/>
            <person name="Grigoriev I.V."/>
            <person name="Crous P."/>
            <person name="Smith M.E."/>
        </authorList>
    </citation>
    <scope>NUCLEOTIDE SEQUENCE</scope>
    <source>
        <strain evidence="1">NRRL 1565</strain>
    </source>
</reference>
<dbReference type="InterPro" id="IPR043132">
    <property type="entry name" value="BCAT-like_C"/>
</dbReference>
<protein>
    <submittedName>
        <fullName evidence="1">Uncharacterized protein</fullName>
    </submittedName>
</protein>
<keyword evidence="2" id="KW-1185">Reference proteome</keyword>